<dbReference type="RefSeq" id="WP_307826989.1">
    <property type="nucleotide sequence ID" value="NZ_BAAAHT010000016.1"/>
</dbReference>
<dbReference type="InterPro" id="IPR057204">
    <property type="entry name" value="DUF7882"/>
</dbReference>
<accession>A0ABS2L0H5</accession>
<proteinExistence type="predicted"/>
<organism evidence="2 3">
    <name type="scientific">Subtercola frigoramans</name>
    <dbReference type="NCBI Taxonomy" id="120298"/>
    <lineage>
        <taxon>Bacteria</taxon>
        <taxon>Bacillati</taxon>
        <taxon>Actinomycetota</taxon>
        <taxon>Actinomycetes</taxon>
        <taxon>Micrococcales</taxon>
        <taxon>Microbacteriaceae</taxon>
        <taxon>Subtercola</taxon>
    </lineage>
</organism>
<dbReference type="Proteomes" id="UP000776164">
    <property type="component" value="Unassembled WGS sequence"/>
</dbReference>
<evidence type="ECO:0000313" key="2">
    <source>
        <dbReference type="EMBL" id="MBM7470562.1"/>
    </source>
</evidence>
<evidence type="ECO:0000259" key="1">
    <source>
        <dbReference type="Pfam" id="PF25355"/>
    </source>
</evidence>
<dbReference type="EMBL" id="JAFBBU010000001">
    <property type="protein sequence ID" value="MBM7470562.1"/>
    <property type="molecule type" value="Genomic_DNA"/>
</dbReference>
<comment type="caution">
    <text evidence="2">The sequence shown here is derived from an EMBL/GenBank/DDBJ whole genome shotgun (WGS) entry which is preliminary data.</text>
</comment>
<name>A0ABS2L0H5_9MICO</name>
<keyword evidence="3" id="KW-1185">Reference proteome</keyword>
<dbReference type="Pfam" id="PF25355">
    <property type="entry name" value="DUF7882"/>
    <property type="match status" value="1"/>
</dbReference>
<gene>
    <name evidence="2" type="ORF">JOE66_000196</name>
</gene>
<reference evidence="2 3" key="1">
    <citation type="submission" date="2021-01" db="EMBL/GenBank/DDBJ databases">
        <title>Sequencing the genomes of 1000 actinobacteria strains.</title>
        <authorList>
            <person name="Klenk H.-P."/>
        </authorList>
    </citation>
    <scope>NUCLEOTIDE SEQUENCE [LARGE SCALE GENOMIC DNA]</scope>
    <source>
        <strain evidence="2 3">DSM 13057</strain>
    </source>
</reference>
<sequence>MGTLLYGSGSRLAEFDDRVLAHLKVVMVAKLRREEKFTFSWVSPTGDGRHTVWVHPSIELHFDFAENVRPQLNRAWVEQMMNAANNGELLVLPEPVTAAEGPATRTRP</sequence>
<feature type="domain" description="DUF7882" evidence="1">
    <location>
        <begin position="1"/>
        <end position="92"/>
    </location>
</feature>
<evidence type="ECO:0000313" key="3">
    <source>
        <dbReference type="Proteomes" id="UP000776164"/>
    </source>
</evidence>
<protein>
    <recommendedName>
        <fullName evidence="1">DUF7882 domain-containing protein</fullName>
    </recommendedName>
</protein>